<protein>
    <submittedName>
        <fullName evidence="1">Uncharacterized protein</fullName>
    </submittedName>
</protein>
<evidence type="ECO:0000313" key="2">
    <source>
        <dbReference type="Proteomes" id="UP000024635"/>
    </source>
</evidence>
<dbReference type="Proteomes" id="UP000024635">
    <property type="component" value="Unassembled WGS sequence"/>
</dbReference>
<reference evidence="2" key="1">
    <citation type="journal article" date="2015" name="Nat. Genet.">
        <title>The genome and transcriptome of the zoonotic hookworm Ancylostoma ceylanicum identify infection-specific gene families.</title>
        <authorList>
            <person name="Schwarz E.M."/>
            <person name="Hu Y."/>
            <person name="Antoshechkin I."/>
            <person name="Miller M.M."/>
            <person name="Sternberg P.W."/>
            <person name="Aroian R.V."/>
        </authorList>
    </citation>
    <scope>NUCLEOTIDE SEQUENCE</scope>
    <source>
        <strain evidence="2">HY135</strain>
    </source>
</reference>
<comment type="caution">
    <text evidence="1">The sequence shown here is derived from an EMBL/GenBank/DDBJ whole genome shotgun (WGS) entry which is preliminary data.</text>
</comment>
<dbReference type="AlphaFoldDB" id="A0A016WRA5"/>
<name>A0A016WRA5_9BILA</name>
<accession>A0A016WRA5</accession>
<sequence>MNASFRLPRVNASTPMLTTGSHYCIAIYSVFVVRNVFYPGTASLRLLQGLLWVILNDVSMVGTHETLPGETALVCAIGYTIDHGIIGDAGRERSTALALLPPNLQDQRGQLVYPFAEALAGS</sequence>
<gene>
    <name evidence="1" type="primary">Acey_s0540.g3164</name>
    <name evidence="1" type="ORF">Y032_0540g3164</name>
</gene>
<keyword evidence="2" id="KW-1185">Reference proteome</keyword>
<organism evidence="1 2">
    <name type="scientific">Ancylostoma ceylanicum</name>
    <dbReference type="NCBI Taxonomy" id="53326"/>
    <lineage>
        <taxon>Eukaryota</taxon>
        <taxon>Metazoa</taxon>
        <taxon>Ecdysozoa</taxon>
        <taxon>Nematoda</taxon>
        <taxon>Chromadorea</taxon>
        <taxon>Rhabditida</taxon>
        <taxon>Rhabditina</taxon>
        <taxon>Rhabditomorpha</taxon>
        <taxon>Strongyloidea</taxon>
        <taxon>Ancylostomatidae</taxon>
        <taxon>Ancylostomatinae</taxon>
        <taxon>Ancylostoma</taxon>
    </lineage>
</organism>
<evidence type="ECO:0000313" key="1">
    <source>
        <dbReference type="EMBL" id="EYC42190.1"/>
    </source>
</evidence>
<proteinExistence type="predicted"/>
<dbReference type="EMBL" id="JARK01000140">
    <property type="protein sequence ID" value="EYC42190.1"/>
    <property type="molecule type" value="Genomic_DNA"/>
</dbReference>